<dbReference type="Pfam" id="PF06911">
    <property type="entry name" value="Senescence"/>
    <property type="match status" value="2"/>
</dbReference>
<dbReference type="Proteomes" id="UP000054018">
    <property type="component" value="Unassembled WGS sequence"/>
</dbReference>
<feature type="domain" description="Senescence" evidence="2">
    <location>
        <begin position="207"/>
        <end position="303"/>
    </location>
</feature>
<evidence type="ECO:0000256" key="1">
    <source>
        <dbReference type="SAM" id="MobiDB-lite"/>
    </source>
</evidence>
<protein>
    <recommendedName>
        <fullName evidence="2">Senescence domain-containing protein</fullName>
    </recommendedName>
</protein>
<reference evidence="4" key="2">
    <citation type="submission" date="2015-01" db="EMBL/GenBank/DDBJ databases">
        <title>Evolutionary Origins and Diversification of the Mycorrhizal Mutualists.</title>
        <authorList>
            <consortium name="DOE Joint Genome Institute"/>
            <consortium name="Mycorrhizal Genomics Consortium"/>
            <person name="Kohler A."/>
            <person name="Kuo A."/>
            <person name="Nagy L.G."/>
            <person name="Floudas D."/>
            <person name="Copeland A."/>
            <person name="Barry K.W."/>
            <person name="Cichocki N."/>
            <person name="Veneault-Fourrey C."/>
            <person name="LaButti K."/>
            <person name="Lindquist E.A."/>
            <person name="Lipzen A."/>
            <person name="Lundell T."/>
            <person name="Morin E."/>
            <person name="Murat C."/>
            <person name="Riley R."/>
            <person name="Ohm R."/>
            <person name="Sun H."/>
            <person name="Tunlid A."/>
            <person name="Henrissat B."/>
            <person name="Grigoriev I.V."/>
            <person name="Hibbett D.S."/>
            <person name="Martin F."/>
        </authorList>
    </citation>
    <scope>NUCLEOTIDE SEQUENCE [LARGE SCALE GENOMIC DNA]</scope>
    <source>
        <strain evidence="4">441</strain>
    </source>
</reference>
<feature type="domain" description="Senescence" evidence="2">
    <location>
        <begin position="393"/>
        <end position="470"/>
    </location>
</feature>
<name>A0A0C9XTK4_9AGAM</name>
<dbReference type="PANTHER" id="PTHR21068:SF43">
    <property type="entry name" value="SPARTIN"/>
    <property type="match status" value="1"/>
</dbReference>
<dbReference type="GO" id="GO:0005886">
    <property type="term" value="C:plasma membrane"/>
    <property type="evidence" value="ECO:0007669"/>
    <property type="project" value="TreeGrafter"/>
</dbReference>
<proteinExistence type="predicted"/>
<dbReference type="AlphaFoldDB" id="A0A0C9XTK4"/>
<dbReference type="PANTHER" id="PTHR21068">
    <property type="entry name" value="SPARTIN"/>
    <property type="match status" value="1"/>
</dbReference>
<dbReference type="OrthoDB" id="20821at2759"/>
<gene>
    <name evidence="3" type="ORF">PISMIDRAFT_114707</name>
</gene>
<dbReference type="GO" id="GO:0051301">
    <property type="term" value="P:cell division"/>
    <property type="evidence" value="ECO:0007669"/>
    <property type="project" value="TreeGrafter"/>
</dbReference>
<feature type="compositionally biased region" description="Basic and acidic residues" evidence="1">
    <location>
        <begin position="351"/>
        <end position="364"/>
    </location>
</feature>
<evidence type="ECO:0000313" key="3">
    <source>
        <dbReference type="EMBL" id="KIK15700.1"/>
    </source>
</evidence>
<evidence type="ECO:0000259" key="2">
    <source>
        <dbReference type="Pfam" id="PF06911"/>
    </source>
</evidence>
<organism evidence="3 4">
    <name type="scientific">Pisolithus microcarpus 441</name>
    <dbReference type="NCBI Taxonomy" id="765257"/>
    <lineage>
        <taxon>Eukaryota</taxon>
        <taxon>Fungi</taxon>
        <taxon>Dikarya</taxon>
        <taxon>Basidiomycota</taxon>
        <taxon>Agaricomycotina</taxon>
        <taxon>Agaricomycetes</taxon>
        <taxon>Agaricomycetidae</taxon>
        <taxon>Boletales</taxon>
        <taxon>Sclerodermatineae</taxon>
        <taxon>Pisolithaceae</taxon>
        <taxon>Pisolithus</taxon>
    </lineage>
</organism>
<accession>A0A0C9XTK4</accession>
<dbReference type="EMBL" id="KN833880">
    <property type="protein sequence ID" value="KIK15700.1"/>
    <property type="molecule type" value="Genomic_DNA"/>
</dbReference>
<evidence type="ECO:0000313" key="4">
    <source>
        <dbReference type="Proteomes" id="UP000054018"/>
    </source>
</evidence>
<feature type="region of interest" description="Disordered" evidence="1">
    <location>
        <begin position="305"/>
        <end position="394"/>
    </location>
</feature>
<sequence length="483" mass="51869">MSFQAVTLLKFSAATLEVHGRSYSGPLELNSVSVTAGEGEKTNDTQSNADIYLVLRVGGLDTPIDPSTSIRTASSNDGNSYTFGTADGRTATLLLPTPSQNDKRAIEDQDTFYDIIAQYCDFQVSAQMQVGQGGVETPSYESARGRVFFVDENSGQVVGELDPKFQIREDPALGLSYAENDLVVIEIVDENAGEAFARVIPPEERDWVTNSATLVSRAISGTTRLILTSITSASNYYIGNSKPYSPVPSANDHSNPTSQRLHMFFTSKNTQKGLSTVHSLSAQAATVSSETVALIQTMVKRIVRGKRRPPPVPTPAPLGSPPPYATVNSLKPPLPPRTPSSSSPQQAYNGEDTKPHLPPRKDSSSKYSRTPSPQPPVAGGSTPTAPPNPAPLGMPKRLLLSVDMILSTMDSSAKQIVSVSGDNLTRVVEHRYGSEAARSAGLAVGTTKNIIAVYMDVRDVGRRAIIKMVGREYVVARTSSWVR</sequence>
<dbReference type="HOGENOM" id="CLU_535408_0_0_1"/>
<dbReference type="InterPro" id="IPR009686">
    <property type="entry name" value="Senescence/spartin_C"/>
</dbReference>
<feature type="compositionally biased region" description="Pro residues" evidence="1">
    <location>
        <begin position="310"/>
        <end position="324"/>
    </location>
</feature>
<dbReference type="InterPro" id="IPR045036">
    <property type="entry name" value="Spartin-like"/>
</dbReference>
<keyword evidence="4" id="KW-1185">Reference proteome</keyword>
<reference evidence="3 4" key="1">
    <citation type="submission" date="2014-04" db="EMBL/GenBank/DDBJ databases">
        <authorList>
            <consortium name="DOE Joint Genome Institute"/>
            <person name="Kuo A."/>
            <person name="Kohler A."/>
            <person name="Costa M.D."/>
            <person name="Nagy L.G."/>
            <person name="Floudas D."/>
            <person name="Copeland A."/>
            <person name="Barry K.W."/>
            <person name="Cichocki N."/>
            <person name="Veneault-Fourrey C."/>
            <person name="LaButti K."/>
            <person name="Lindquist E.A."/>
            <person name="Lipzen A."/>
            <person name="Lundell T."/>
            <person name="Morin E."/>
            <person name="Murat C."/>
            <person name="Sun H."/>
            <person name="Tunlid A."/>
            <person name="Henrissat B."/>
            <person name="Grigoriev I.V."/>
            <person name="Hibbett D.S."/>
            <person name="Martin F."/>
            <person name="Nordberg H.P."/>
            <person name="Cantor M.N."/>
            <person name="Hua S.X."/>
        </authorList>
    </citation>
    <scope>NUCLEOTIDE SEQUENCE [LARGE SCALE GENOMIC DNA]</scope>
    <source>
        <strain evidence="3 4">441</strain>
    </source>
</reference>